<dbReference type="RefSeq" id="WP_115011435.1">
    <property type="nucleotide sequence ID" value="NZ_UGHV01000001.1"/>
</dbReference>
<dbReference type="AlphaFoldDB" id="A0A377J4I1"/>
<keyword evidence="1" id="KW-1133">Transmembrane helix</keyword>
<sequence length="262" mass="29828">MKPNPISPQDSSTTKARNLWPYGILLAIFIGIILICISVYISVKHPVYDDRSFFQKHTDTDSAINQLLEDTDTLQEYYDFYLQANTKPTKDSILKPSSPYFRASHRDKVENNSPNILLIKQLNTLYLLADTLDHKSNDLQDLHIQVFMQKIGDPKAQEVHIYDSSSGSFSKSVPEHKGGQILIGTMLFDPKEQVFVSPSFEIEAEGRWIVALQITGKIAQTTQNTQSQGNTQKHRDLFVVLEKEFFSMPKPQIHTDSQVKAR</sequence>
<dbReference type="Proteomes" id="UP000254841">
    <property type="component" value="Unassembled WGS sequence"/>
</dbReference>
<organism evidence="2 3">
    <name type="scientific">Helicobacter canis</name>
    <dbReference type="NCBI Taxonomy" id="29419"/>
    <lineage>
        <taxon>Bacteria</taxon>
        <taxon>Pseudomonadati</taxon>
        <taxon>Campylobacterota</taxon>
        <taxon>Epsilonproteobacteria</taxon>
        <taxon>Campylobacterales</taxon>
        <taxon>Helicobacteraceae</taxon>
        <taxon>Helicobacter</taxon>
    </lineage>
</organism>
<keyword evidence="1" id="KW-0812">Transmembrane</keyword>
<accession>A0A377J4I1</accession>
<reference evidence="2 3" key="1">
    <citation type="submission" date="2018-06" db="EMBL/GenBank/DDBJ databases">
        <authorList>
            <consortium name="Pathogen Informatics"/>
            <person name="Doyle S."/>
        </authorList>
    </citation>
    <scope>NUCLEOTIDE SEQUENCE [LARGE SCALE GENOMIC DNA]</scope>
    <source>
        <strain evidence="2 3">NCTC12410</strain>
    </source>
</reference>
<dbReference type="OrthoDB" id="5329539at2"/>
<keyword evidence="1" id="KW-0472">Membrane</keyword>
<gene>
    <name evidence="2" type="ORF">NCTC12410_00996</name>
</gene>
<name>A0A377J4I1_9HELI</name>
<protein>
    <submittedName>
        <fullName evidence="2">Uncharacterized protein</fullName>
    </submittedName>
</protein>
<dbReference type="EMBL" id="UGHV01000001">
    <property type="protein sequence ID" value="STO97174.1"/>
    <property type="molecule type" value="Genomic_DNA"/>
</dbReference>
<evidence type="ECO:0000313" key="2">
    <source>
        <dbReference type="EMBL" id="STO97174.1"/>
    </source>
</evidence>
<evidence type="ECO:0000313" key="3">
    <source>
        <dbReference type="Proteomes" id="UP000254841"/>
    </source>
</evidence>
<proteinExistence type="predicted"/>
<evidence type="ECO:0000256" key="1">
    <source>
        <dbReference type="SAM" id="Phobius"/>
    </source>
</evidence>
<feature type="transmembrane region" description="Helical" evidence="1">
    <location>
        <begin position="20"/>
        <end position="43"/>
    </location>
</feature>